<feature type="region of interest" description="Disordered" evidence="1">
    <location>
        <begin position="252"/>
        <end position="578"/>
    </location>
</feature>
<feature type="compositionally biased region" description="Basic and acidic residues" evidence="1">
    <location>
        <begin position="322"/>
        <end position="354"/>
    </location>
</feature>
<feature type="compositionally biased region" description="Basic and acidic residues" evidence="1">
    <location>
        <begin position="512"/>
        <end position="525"/>
    </location>
</feature>
<feature type="compositionally biased region" description="Basic residues" evidence="1">
    <location>
        <begin position="779"/>
        <end position="798"/>
    </location>
</feature>
<sequence>MATIKKCNKREKINIFLFFTKISLFLLLNWILDSSNDQKCGKSCKNDIQILLVSRTNRSLASRRRRNGSNFPVCRTRIVKDITHGGLKEYKENFENKRYKLTENEKDGNKDCDEHYEAANYGFKEKCPYEVNKSYGGATPGPNLFELRKRFRCGALFNDRNGRMSSLVDILPGSLEECERKIYGPRNEFRSVFYKRSIPTKRKVKRRKVEEEEEEDEYFPLRNKISAGLRVGTNSRKETYMSGKKNFPVSEYYKEESSTTSEDEPEEVEKKEEKFDLKYTPRDGLESFSKAHEREEEKQTCDIPEDVSTDRKGPVVEEYEEEKPCISVEEKSEDALKDTDKTDETSCVSDKEHLPPIVEVEEVDEKDTTTPDIKEEEVTPEDELKESDKKVEEVDEKDTTTPHVKEEEITPEDELKESDKKVEEEDKTDETCKISNVADDEVGEETSDAKPMDGYYSVKEHDAEDESWTTTWNSMSSTPDEKGEKSKTKLSHKRISKKKLKRKCKRKKLKSERKDTTTPEEKIDEKEEQTEDIPTYEETTSIVEQTEADIDEQRKTELEETTEKEEERKHKKSKSEAPFQEVITGYVRREPEKSLFNCFYYPKTVDDEALPNITTKSRLFKNWGEKIPDHLPESIFKPDDFNLEDDSANLKPKGGLLPHKPQYRHKKYLKPKIILRTPDIPKHKRKKKLTTKKDKNKTYEAFKGTLWPELLGLDEMLDTKPTPWIPTVEETDKVIIETPEITPTPEISTVEEIDEATDGTPETKSKSKNKAKQECDKKKDKKDKKKDKKDKKKDKKKK</sequence>
<reference evidence="5" key="1">
    <citation type="submission" date="2016-05" db="EMBL/GenBank/DDBJ databases">
        <authorList>
            <person name="Naeem Raeece"/>
        </authorList>
    </citation>
    <scope>NUCLEOTIDE SEQUENCE [LARGE SCALE GENOMIC DNA]</scope>
</reference>
<dbReference type="Proteomes" id="UP000078597">
    <property type="component" value="Unassembled WGS sequence"/>
</dbReference>
<feature type="domain" description="EMP3/KAHRP N-terminal" evidence="3">
    <location>
        <begin position="79"/>
        <end position="131"/>
    </location>
</feature>
<evidence type="ECO:0000313" key="5">
    <source>
        <dbReference type="Proteomes" id="UP000078597"/>
    </source>
</evidence>
<keyword evidence="2" id="KW-0472">Membrane</keyword>
<feature type="transmembrane region" description="Helical" evidence="2">
    <location>
        <begin position="12"/>
        <end position="32"/>
    </location>
</feature>
<evidence type="ECO:0000256" key="1">
    <source>
        <dbReference type="SAM" id="MobiDB-lite"/>
    </source>
</evidence>
<feature type="compositionally biased region" description="Basic residues" evidence="1">
    <location>
        <begin position="488"/>
        <end position="511"/>
    </location>
</feature>
<feature type="compositionally biased region" description="Low complexity" evidence="1">
    <location>
        <begin position="468"/>
        <end position="478"/>
    </location>
</feature>
<accession>A0A1A8X731</accession>
<feature type="compositionally biased region" description="Acidic residues" evidence="1">
    <location>
        <begin position="526"/>
        <end position="535"/>
    </location>
</feature>
<evidence type="ECO:0000313" key="4">
    <source>
        <dbReference type="EMBL" id="SBT00421.1"/>
    </source>
</evidence>
<dbReference type="VEuPathDB" id="PlasmoDB:PmUG01_04030700"/>
<feature type="region of interest" description="Disordered" evidence="1">
    <location>
        <begin position="738"/>
        <end position="798"/>
    </location>
</feature>
<organism evidence="4 5">
    <name type="scientific">Plasmodium malariae</name>
    <dbReference type="NCBI Taxonomy" id="5858"/>
    <lineage>
        <taxon>Eukaryota</taxon>
        <taxon>Sar</taxon>
        <taxon>Alveolata</taxon>
        <taxon>Apicomplexa</taxon>
        <taxon>Aconoidasida</taxon>
        <taxon>Haemosporida</taxon>
        <taxon>Plasmodiidae</taxon>
        <taxon>Plasmodium</taxon>
        <taxon>Plasmodium (Plasmodium)</taxon>
    </lineage>
</organism>
<feature type="compositionally biased region" description="Basic and acidic residues" evidence="1">
    <location>
        <begin position="366"/>
        <end position="377"/>
    </location>
</feature>
<feature type="non-terminal residue" evidence="4">
    <location>
        <position position="798"/>
    </location>
</feature>
<gene>
    <name evidence="4" type="ORF">PMALA_076430</name>
</gene>
<feature type="compositionally biased region" description="Basic and acidic residues" evidence="1">
    <location>
        <begin position="268"/>
        <end position="300"/>
    </location>
</feature>
<evidence type="ECO:0000259" key="3">
    <source>
        <dbReference type="Pfam" id="PF17986"/>
    </source>
</evidence>
<name>A0A1A8X731_PLAMA</name>
<feature type="compositionally biased region" description="Basic and acidic residues" evidence="1">
    <location>
        <begin position="386"/>
        <end position="408"/>
    </location>
</feature>
<feature type="compositionally biased region" description="Basic and acidic residues" evidence="1">
    <location>
        <begin position="761"/>
        <end position="778"/>
    </location>
</feature>
<protein>
    <submittedName>
        <fullName evidence="4">Knob-associated histidine-rich protein, putative</fullName>
    </submittedName>
</protein>
<feature type="compositionally biased region" description="Basic and acidic residues" evidence="1">
    <location>
        <begin position="417"/>
        <end position="432"/>
    </location>
</feature>
<dbReference type="InterPro" id="IPR040805">
    <property type="entry name" value="EMP3/KAHRP_N"/>
</dbReference>
<dbReference type="AlphaFoldDB" id="A0A1A8X731"/>
<dbReference type="EMBL" id="FLQW01006402">
    <property type="protein sequence ID" value="SBT00421.1"/>
    <property type="molecule type" value="Genomic_DNA"/>
</dbReference>
<evidence type="ECO:0000256" key="2">
    <source>
        <dbReference type="SAM" id="Phobius"/>
    </source>
</evidence>
<keyword evidence="2" id="KW-1133">Transmembrane helix</keyword>
<keyword evidence="2" id="KW-0812">Transmembrane</keyword>
<feature type="compositionally biased region" description="Low complexity" evidence="1">
    <location>
        <begin position="738"/>
        <end position="748"/>
    </location>
</feature>
<proteinExistence type="predicted"/>
<dbReference type="Pfam" id="PF17986">
    <property type="entry name" value="EKAL"/>
    <property type="match status" value="1"/>
</dbReference>